<dbReference type="GO" id="GO:0005763">
    <property type="term" value="C:mitochondrial small ribosomal subunit"/>
    <property type="evidence" value="ECO:0007669"/>
    <property type="project" value="TreeGrafter"/>
</dbReference>
<dbReference type="InterPro" id="IPR014717">
    <property type="entry name" value="Transl_elong_EF1B/ribsomal_bS6"/>
</dbReference>
<dbReference type="NCBIfam" id="TIGR00166">
    <property type="entry name" value="S6"/>
    <property type="match status" value="1"/>
</dbReference>
<organism evidence="2 3">
    <name type="scientific">Pichia inconspicua</name>
    <dbReference type="NCBI Taxonomy" id="52247"/>
    <lineage>
        <taxon>Eukaryota</taxon>
        <taxon>Fungi</taxon>
        <taxon>Dikarya</taxon>
        <taxon>Ascomycota</taxon>
        <taxon>Saccharomycotina</taxon>
        <taxon>Pichiomycetes</taxon>
        <taxon>Pichiales</taxon>
        <taxon>Pichiaceae</taxon>
        <taxon>Pichia</taxon>
    </lineage>
</organism>
<dbReference type="CDD" id="cd15465">
    <property type="entry name" value="bS6_mito"/>
    <property type="match status" value="1"/>
</dbReference>
<dbReference type="EMBL" id="SELW01000641">
    <property type="protein sequence ID" value="TID16678.1"/>
    <property type="molecule type" value="Genomic_DNA"/>
</dbReference>
<keyword evidence="3" id="KW-1185">Reference proteome</keyword>
<dbReference type="PANTHER" id="PTHR21011:SF1">
    <property type="entry name" value="SMALL RIBOSOMAL SUBUNIT PROTEIN BS6M"/>
    <property type="match status" value="1"/>
</dbReference>
<evidence type="ECO:0000313" key="2">
    <source>
        <dbReference type="EMBL" id="TID16678.1"/>
    </source>
</evidence>
<dbReference type="SUPFAM" id="SSF54995">
    <property type="entry name" value="Ribosomal protein S6"/>
    <property type="match status" value="1"/>
</dbReference>
<comment type="caution">
    <text evidence="2">The sequence shown here is derived from an EMBL/GenBank/DDBJ whole genome shotgun (WGS) entry which is preliminary data.</text>
</comment>
<dbReference type="OrthoDB" id="10259681at2759"/>
<accession>A0A4T0WYB6</accession>
<name>A0A4T0WYB6_9ASCO</name>
<dbReference type="STRING" id="52247.A0A4T0WYB6"/>
<dbReference type="Proteomes" id="UP000307173">
    <property type="component" value="Unassembled WGS sequence"/>
</dbReference>
<dbReference type="Gene3D" id="3.30.70.60">
    <property type="match status" value="1"/>
</dbReference>
<sequence>MLYELVAISRVTNPLSVHAEAKALASTIGKLVINNRGVVREVVSLGCRPLPKIMTKAGERHFQGSQFLILFDSSSAVQREIMRSLKNDPRVIRANILRINDRVDLNPGSSYTKAVQAMSQSN</sequence>
<dbReference type="InterPro" id="IPR000529">
    <property type="entry name" value="Ribosomal_bS6"/>
</dbReference>
<reference evidence="2 3" key="1">
    <citation type="journal article" date="2019" name="Front. Genet.">
        <title>Whole-Genome Sequencing of the Opportunistic Yeast Pathogen Candida inconspicua Uncovers Its Hybrid Origin.</title>
        <authorList>
            <person name="Mixao V."/>
            <person name="Hansen A.P."/>
            <person name="Saus E."/>
            <person name="Boekhout T."/>
            <person name="Lass-Florl C."/>
            <person name="Gabaldon T."/>
        </authorList>
    </citation>
    <scope>NUCLEOTIDE SEQUENCE [LARGE SCALE GENOMIC DNA]</scope>
    <source>
        <strain evidence="2 3">CBS 180</strain>
    </source>
</reference>
<comment type="similarity">
    <text evidence="1">Belongs to the bacterial ribosomal protein bS6 family.</text>
</comment>
<dbReference type="Pfam" id="PF01250">
    <property type="entry name" value="Ribosomal_S6"/>
    <property type="match status" value="1"/>
</dbReference>
<dbReference type="PANTHER" id="PTHR21011">
    <property type="entry name" value="MITOCHONDRIAL 28S RIBOSOMAL PROTEIN S6"/>
    <property type="match status" value="1"/>
</dbReference>
<evidence type="ECO:0000313" key="3">
    <source>
        <dbReference type="Proteomes" id="UP000307173"/>
    </source>
</evidence>
<gene>
    <name evidence="2" type="ORF">CANINC_004130</name>
</gene>
<dbReference type="InterPro" id="IPR035980">
    <property type="entry name" value="Ribosomal_bS6_sf"/>
</dbReference>
<dbReference type="GO" id="GO:0070181">
    <property type="term" value="F:small ribosomal subunit rRNA binding"/>
    <property type="evidence" value="ECO:0007669"/>
    <property type="project" value="TreeGrafter"/>
</dbReference>
<evidence type="ECO:0008006" key="4">
    <source>
        <dbReference type="Google" id="ProtNLM"/>
    </source>
</evidence>
<dbReference type="GO" id="GO:0006412">
    <property type="term" value="P:translation"/>
    <property type="evidence" value="ECO:0007669"/>
    <property type="project" value="InterPro"/>
</dbReference>
<dbReference type="GO" id="GO:0003735">
    <property type="term" value="F:structural constituent of ribosome"/>
    <property type="evidence" value="ECO:0007669"/>
    <property type="project" value="InterPro"/>
</dbReference>
<proteinExistence type="inferred from homology"/>
<protein>
    <recommendedName>
        <fullName evidence="4">Ribosomal protein S6</fullName>
    </recommendedName>
</protein>
<evidence type="ECO:0000256" key="1">
    <source>
        <dbReference type="ARBA" id="ARBA00009512"/>
    </source>
</evidence>
<dbReference type="AlphaFoldDB" id="A0A4T0WYB6"/>